<keyword evidence="1" id="KW-0732">Signal</keyword>
<evidence type="ECO:0000313" key="2">
    <source>
        <dbReference type="EMBL" id="GGE40752.1"/>
    </source>
</evidence>
<name>A0A917ABY2_9RHOB</name>
<gene>
    <name evidence="2" type="ORF">GCM10011517_05510</name>
</gene>
<feature type="signal peptide" evidence="1">
    <location>
        <begin position="1"/>
        <end position="19"/>
    </location>
</feature>
<protein>
    <recommendedName>
        <fullName evidence="4">Lipoprotein</fullName>
    </recommendedName>
</protein>
<evidence type="ECO:0000313" key="3">
    <source>
        <dbReference type="Proteomes" id="UP000606730"/>
    </source>
</evidence>
<dbReference type="AlphaFoldDB" id="A0A917ABY2"/>
<comment type="caution">
    <text evidence="2">The sequence shown here is derived from an EMBL/GenBank/DDBJ whole genome shotgun (WGS) entry which is preliminary data.</text>
</comment>
<dbReference type="Proteomes" id="UP000606730">
    <property type="component" value="Unassembled WGS sequence"/>
</dbReference>
<reference evidence="2" key="2">
    <citation type="submission" date="2020-09" db="EMBL/GenBank/DDBJ databases">
        <authorList>
            <person name="Sun Q."/>
            <person name="Zhou Y."/>
        </authorList>
    </citation>
    <scope>NUCLEOTIDE SEQUENCE</scope>
    <source>
        <strain evidence="2">CGMCC 1.16012</strain>
    </source>
</reference>
<proteinExistence type="predicted"/>
<reference evidence="2" key="1">
    <citation type="journal article" date="2014" name="Int. J. Syst. Evol. Microbiol.">
        <title>Complete genome sequence of Corynebacterium casei LMG S-19264T (=DSM 44701T), isolated from a smear-ripened cheese.</title>
        <authorList>
            <consortium name="US DOE Joint Genome Institute (JGI-PGF)"/>
            <person name="Walter F."/>
            <person name="Albersmeier A."/>
            <person name="Kalinowski J."/>
            <person name="Ruckert C."/>
        </authorList>
    </citation>
    <scope>NUCLEOTIDE SEQUENCE</scope>
    <source>
        <strain evidence="2">CGMCC 1.16012</strain>
    </source>
</reference>
<evidence type="ECO:0008006" key="4">
    <source>
        <dbReference type="Google" id="ProtNLM"/>
    </source>
</evidence>
<keyword evidence="3" id="KW-1185">Reference proteome</keyword>
<feature type="chain" id="PRO_5037158025" description="Lipoprotein" evidence="1">
    <location>
        <begin position="20"/>
        <end position="51"/>
    </location>
</feature>
<sequence length="51" mass="5328">MSKTKALLLIISAAGFLSACTTADTYPISGEQCTPEDPVQTLDAVDCQLPV</sequence>
<evidence type="ECO:0000256" key="1">
    <source>
        <dbReference type="SAM" id="SignalP"/>
    </source>
</evidence>
<dbReference type="EMBL" id="BMKN01000001">
    <property type="protein sequence ID" value="GGE40752.1"/>
    <property type="molecule type" value="Genomic_DNA"/>
</dbReference>
<accession>A0A917ABY2</accession>
<dbReference type="PROSITE" id="PS51257">
    <property type="entry name" value="PROKAR_LIPOPROTEIN"/>
    <property type="match status" value="1"/>
</dbReference>
<organism evidence="2 3">
    <name type="scientific">Actibacterium pelagium</name>
    <dbReference type="NCBI Taxonomy" id="2029103"/>
    <lineage>
        <taxon>Bacteria</taxon>
        <taxon>Pseudomonadati</taxon>
        <taxon>Pseudomonadota</taxon>
        <taxon>Alphaproteobacteria</taxon>
        <taxon>Rhodobacterales</taxon>
        <taxon>Roseobacteraceae</taxon>
        <taxon>Actibacterium</taxon>
    </lineage>
</organism>
<dbReference type="RefSeq" id="WP_188720402.1">
    <property type="nucleotide sequence ID" value="NZ_BMKN01000001.1"/>
</dbReference>